<dbReference type="Pfam" id="PF02525">
    <property type="entry name" value="Flavodoxin_2"/>
    <property type="match status" value="1"/>
</dbReference>
<dbReference type="PANTHER" id="PTHR47307:SF1">
    <property type="entry name" value="GLUTATHIONE-REGULATED POTASSIUM-EFFLUX SYSTEM ANCILLARY PROTEIN KEFG"/>
    <property type="match status" value="1"/>
</dbReference>
<evidence type="ECO:0000256" key="1">
    <source>
        <dbReference type="ARBA" id="ARBA00023002"/>
    </source>
</evidence>
<dbReference type="RefSeq" id="WP_035069403.1">
    <property type="nucleotide sequence ID" value="NZ_JMIH01000010.1"/>
</dbReference>
<proteinExistence type="predicted"/>
<accession>A0A074LP02</accession>
<name>A0A074LP02_9BACT</name>
<dbReference type="OrthoDB" id="652200at2"/>
<keyword evidence="4" id="KW-1185">Reference proteome</keyword>
<dbReference type="GO" id="GO:0009055">
    <property type="term" value="F:electron transfer activity"/>
    <property type="evidence" value="ECO:0007669"/>
    <property type="project" value="TreeGrafter"/>
</dbReference>
<dbReference type="GO" id="GO:0003955">
    <property type="term" value="F:NAD(P)H dehydrogenase (quinone) activity"/>
    <property type="evidence" value="ECO:0007669"/>
    <property type="project" value="TreeGrafter"/>
</dbReference>
<comment type="caution">
    <text evidence="3">The sequence shown here is derived from an EMBL/GenBank/DDBJ whole genome shotgun (WGS) entry which is preliminary data.</text>
</comment>
<dbReference type="EMBL" id="JMIH01000010">
    <property type="protein sequence ID" value="KEO75617.1"/>
    <property type="molecule type" value="Genomic_DNA"/>
</dbReference>
<evidence type="ECO:0000313" key="4">
    <source>
        <dbReference type="Proteomes" id="UP000027821"/>
    </source>
</evidence>
<dbReference type="InterPro" id="IPR046980">
    <property type="entry name" value="KefG/KefF"/>
</dbReference>
<sequence length="176" mass="20844">MKTLVIITHPNMEGSVVNRRWMEELKKYPEDFEIHQLYKAYPDEKINVLAEQRLMENFEKVVFQFPVYWYSSPPLLKKWFDEVLIYGWAFGSKSGYRLENKKISIAVSLGSGKDEYTLEGHYGHTIDDLLVPFKLTFNYVKADYRPFFAAYGIDLHTSNNRIEESIQNYLDFLKSF</sequence>
<keyword evidence="1" id="KW-0560">Oxidoreductase</keyword>
<dbReference type="InterPro" id="IPR029039">
    <property type="entry name" value="Flavoprotein-like_sf"/>
</dbReference>
<dbReference type="Proteomes" id="UP000027821">
    <property type="component" value="Unassembled WGS sequence"/>
</dbReference>
<organism evidence="3 4">
    <name type="scientific">Anditalea andensis</name>
    <dbReference type="NCBI Taxonomy" id="1048983"/>
    <lineage>
        <taxon>Bacteria</taxon>
        <taxon>Pseudomonadati</taxon>
        <taxon>Bacteroidota</taxon>
        <taxon>Cytophagia</taxon>
        <taxon>Cytophagales</taxon>
        <taxon>Cytophagaceae</taxon>
        <taxon>Anditalea</taxon>
    </lineage>
</organism>
<dbReference type="STRING" id="1048983.EL17_00575"/>
<protein>
    <recommendedName>
        <fullName evidence="2">Flavodoxin-like fold domain-containing protein</fullName>
    </recommendedName>
</protein>
<feature type="domain" description="Flavodoxin-like fold" evidence="2">
    <location>
        <begin position="1"/>
        <end position="171"/>
    </location>
</feature>
<dbReference type="PANTHER" id="PTHR47307">
    <property type="entry name" value="GLUTATHIONE-REGULATED POTASSIUM-EFFLUX SYSTEM ANCILLARY PROTEIN KEFG"/>
    <property type="match status" value="1"/>
</dbReference>
<gene>
    <name evidence="3" type="ORF">EL17_00575</name>
</gene>
<dbReference type="Gene3D" id="3.40.50.360">
    <property type="match status" value="1"/>
</dbReference>
<evidence type="ECO:0000313" key="3">
    <source>
        <dbReference type="EMBL" id="KEO75617.1"/>
    </source>
</evidence>
<dbReference type="GO" id="GO:0010181">
    <property type="term" value="F:FMN binding"/>
    <property type="evidence" value="ECO:0007669"/>
    <property type="project" value="TreeGrafter"/>
</dbReference>
<dbReference type="InterPro" id="IPR003680">
    <property type="entry name" value="Flavodoxin_fold"/>
</dbReference>
<dbReference type="eggNOG" id="COG2249">
    <property type="taxonomic scope" value="Bacteria"/>
</dbReference>
<dbReference type="SUPFAM" id="SSF52218">
    <property type="entry name" value="Flavoproteins"/>
    <property type="match status" value="1"/>
</dbReference>
<evidence type="ECO:0000259" key="2">
    <source>
        <dbReference type="Pfam" id="PF02525"/>
    </source>
</evidence>
<dbReference type="AlphaFoldDB" id="A0A074LP02"/>
<reference evidence="3 4" key="1">
    <citation type="submission" date="2014-04" db="EMBL/GenBank/DDBJ databases">
        <title>Characterization and application of a salt tolerant electro-active bacterium.</title>
        <authorList>
            <person name="Yang L."/>
            <person name="Wei S."/>
            <person name="Tay Q.X.M."/>
        </authorList>
    </citation>
    <scope>NUCLEOTIDE SEQUENCE [LARGE SCALE GENOMIC DNA]</scope>
    <source>
        <strain evidence="3 4">LY1</strain>
    </source>
</reference>